<evidence type="ECO:0000256" key="1">
    <source>
        <dbReference type="ARBA" id="ARBA00006484"/>
    </source>
</evidence>
<comment type="caution">
    <text evidence="2">The sequence shown here is derived from an EMBL/GenBank/DDBJ whole genome shotgun (WGS) entry which is preliminary data.</text>
</comment>
<dbReference type="GO" id="GO:0005737">
    <property type="term" value="C:cytoplasm"/>
    <property type="evidence" value="ECO:0007669"/>
    <property type="project" value="TreeGrafter"/>
</dbReference>
<reference evidence="2 3" key="1">
    <citation type="journal article" date="2016" name="Genome Biol. Evol.">
        <title>Divergent and convergent evolution of fungal pathogenicity.</title>
        <authorList>
            <person name="Shang Y."/>
            <person name="Xiao G."/>
            <person name="Zheng P."/>
            <person name="Cen K."/>
            <person name="Zhan S."/>
            <person name="Wang C."/>
        </authorList>
    </citation>
    <scope>NUCLEOTIDE SEQUENCE [LARGE SCALE GENOMIC DNA]</scope>
    <source>
        <strain evidence="2 3">RCEF 1005</strain>
    </source>
</reference>
<dbReference type="EMBL" id="AZHF01000001">
    <property type="protein sequence ID" value="OAA81081.1"/>
    <property type="molecule type" value="Genomic_DNA"/>
</dbReference>
<dbReference type="PANTHER" id="PTHR43544">
    <property type="entry name" value="SHORT-CHAIN DEHYDROGENASE/REDUCTASE"/>
    <property type="match status" value="1"/>
</dbReference>
<accession>A0A168K037</accession>
<dbReference type="InterPro" id="IPR002347">
    <property type="entry name" value="SDR_fam"/>
</dbReference>
<gene>
    <name evidence="2" type="ORF">LEL_00626</name>
</gene>
<dbReference type="Pfam" id="PF00106">
    <property type="entry name" value="adh_short"/>
    <property type="match status" value="1"/>
</dbReference>
<organism evidence="2 3">
    <name type="scientific">Akanthomyces lecanii RCEF 1005</name>
    <dbReference type="NCBI Taxonomy" id="1081108"/>
    <lineage>
        <taxon>Eukaryota</taxon>
        <taxon>Fungi</taxon>
        <taxon>Dikarya</taxon>
        <taxon>Ascomycota</taxon>
        <taxon>Pezizomycotina</taxon>
        <taxon>Sordariomycetes</taxon>
        <taxon>Hypocreomycetidae</taxon>
        <taxon>Hypocreales</taxon>
        <taxon>Cordycipitaceae</taxon>
        <taxon>Akanthomyces</taxon>
        <taxon>Cordyceps confragosa</taxon>
    </lineage>
</organism>
<dbReference type="SUPFAM" id="SSF51735">
    <property type="entry name" value="NAD(P)-binding Rossmann-fold domains"/>
    <property type="match status" value="1"/>
</dbReference>
<proteinExistence type="inferred from homology"/>
<evidence type="ECO:0000313" key="3">
    <source>
        <dbReference type="Proteomes" id="UP000076881"/>
    </source>
</evidence>
<dbReference type="GO" id="GO:0019748">
    <property type="term" value="P:secondary metabolic process"/>
    <property type="evidence" value="ECO:0007669"/>
    <property type="project" value="TreeGrafter"/>
</dbReference>
<dbReference type="InterPro" id="IPR036291">
    <property type="entry name" value="NAD(P)-bd_dom_sf"/>
</dbReference>
<dbReference type="GO" id="GO:0016491">
    <property type="term" value="F:oxidoreductase activity"/>
    <property type="evidence" value="ECO:0007669"/>
    <property type="project" value="TreeGrafter"/>
</dbReference>
<dbReference type="OrthoDB" id="1933717at2759"/>
<comment type="similarity">
    <text evidence="1">Belongs to the short-chain dehydrogenases/reductases (SDR) family.</text>
</comment>
<protein>
    <submittedName>
        <fullName evidence="2">NAD(P)-binding domain protein</fullName>
    </submittedName>
</protein>
<keyword evidence="3" id="KW-1185">Reference proteome</keyword>
<dbReference type="InterPro" id="IPR051468">
    <property type="entry name" value="Fungal_SecMetab_SDRs"/>
</dbReference>
<evidence type="ECO:0000313" key="2">
    <source>
        <dbReference type="EMBL" id="OAA81081.1"/>
    </source>
</evidence>
<dbReference type="AlphaFoldDB" id="A0A168K037"/>
<dbReference type="Gene3D" id="3.40.50.720">
    <property type="entry name" value="NAD(P)-binding Rossmann-like Domain"/>
    <property type="match status" value="1"/>
</dbReference>
<dbReference type="PRINTS" id="PR00081">
    <property type="entry name" value="GDHRDH"/>
</dbReference>
<sequence>MTESKTVVITGATRGIGNETAKAFLQSPNSYHIFLGARSLASGDKAVAQLKLDCPSAANTIEVLLIDVESDQSIEKAVETVKSSRGTVDILINNAGIQILYLFFKEQQLILKPPGAAYDWDAADGKVSLRASFTKAYDTNVSGAHVVTWHFVPLLLPSPDPRILFIAGLSQLTSAATKDYFPSGPVAAGWPKAVPFETIGYRCSKTALSMLMLDWRWKLREDGVRVFSVSPGFCVTGLGNQGDDKMAAMGAQRTAKQGATTIISVAEGHRDGDIGQIIDEDGFVPW</sequence>
<dbReference type="PANTHER" id="PTHR43544:SF32">
    <property type="entry name" value="CHAIN DEHYDROGENASE, PUTATIVE (AFU_ORTHOLOGUE AFUA_5G01530)-RELATED"/>
    <property type="match status" value="1"/>
</dbReference>
<name>A0A168K037_CORDF</name>
<dbReference type="Proteomes" id="UP000076881">
    <property type="component" value="Unassembled WGS sequence"/>
</dbReference>